<dbReference type="NCBIfam" id="TIGR01350">
    <property type="entry name" value="lipoamide_DH"/>
    <property type="match status" value="1"/>
</dbReference>
<dbReference type="Proteomes" id="UP000029453">
    <property type="component" value="Unassembled WGS sequence"/>
</dbReference>
<dbReference type="Pfam" id="PF07992">
    <property type="entry name" value="Pyr_redox_2"/>
    <property type="match status" value="1"/>
</dbReference>
<evidence type="ECO:0000256" key="11">
    <source>
        <dbReference type="ARBA" id="ARBA00023284"/>
    </source>
</evidence>
<feature type="binding site" evidence="14">
    <location>
        <begin position="153"/>
        <end position="155"/>
    </location>
    <ligand>
        <name>FAD</name>
        <dbReference type="ChEBI" id="CHEBI:57692"/>
    </ligand>
</feature>
<feature type="binding site" evidence="14">
    <location>
        <position position="213"/>
    </location>
    <ligand>
        <name>NAD(+)</name>
        <dbReference type="ChEBI" id="CHEBI:57540"/>
    </ligand>
</feature>
<keyword evidence="6 16" id="KW-0285">Flavoprotein</keyword>
<evidence type="ECO:0000256" key="4">
    <source>
        <dbReference type="ARBA" id="ARBA00016961"/>
    </source>
</evidence>
<dbReference type="InterPro" id="IPR036188">
    <property type="entry name" value="FAD/NAD-bd_sf"/>
</dbReference>
<keyword evidence="8 16" id="KW-0560">Oxidoreductase</keyword>
<feature type="binding site" evidence="14">
    <location>
        <position position="117"/>
    </location>
    <ligand>
        <name>FAD</name>
        <dbReference type="ChEBI" id="CHEBI:57692"/>
    </ligand>
</feature>
<dbReference type="SUPFAM" id="SSF51905">
    <property type="entry name" value="FAD/NAD(P)-binding domain"/>
    <property type="match status" value="1"/>
</dbReference>
<evidence type="ECO:0000256" key="3">
    <source>
        <dbReference type="ARBA" id="ARBA00012608"/>
    </source>
</evidence>
<organism evidence="19 20">
    <name type="scientific">Paenibacillus popilliae ATCC 14706</name>
    <dbReference type="NCBI Taxonomy" id="1212764"/>
    <lineage>
        <taxon>Bacteria</taxon>
        <taxon>Bacillati</taxon>
        <taxon>Bacillota</taxon>
        <taxon>Bacilli</taxon>
        <taxon>Bacillales</taxon>
        <taxon>Paenibacillaceae</taxon>
        <taxon>Paenibacillus</taxon>
    </lineage>
</organism>
<dbReference type="GO" id="GO:0005737">
    <property type="term" value="C:cytoplasm"/>
    <property type="evidence" value="ECO:0007669"/>
    <property type="project" value="UniProtKB-SubCell"/>
</dbReference>
<evidence type="ECO:0000256" key="12">
    <source>
        <dbReference type="ARBA" id="ARBA00049187"/>
    </source>
</evidence>
<evidence type="ECO:0000256" key="6">
    <source>
        <dbReference type="ARBA" id="ARBA00022630"/>
    </source>
</evidence>
<dbReference type="InterPro" id="IPR001100">
    <property type="entry name" value="Pyr_nuc-diS_OxRdtase"/>
</dbReference>
<dbReference type="PANTHER" id="PTHR22912:SF217">
    <property type="entry name" value="DIHYDROLIPOYL DEHYDROGENASE"/>
    <property type="match status" value="1"/>
</dbReference>
<dbReference type="Pfam" id="PF02852">
    <property type="entry name" value="Pyr_redox_dim"/>
    <property type="match status" value="1"/>
</dbReference>
<reference evidence="19 20" key="1">
    <citation type="submission" date="2012-10" db="EMBL/GenBank/DDBJ databases">
        <title>Draft Genome Sequence of Paenibacillus popilliae ATCC 14706T.</title>
        <authorList>
            <person name="Iiyama K."/>
            <person name="Mori K."/>
            <person name="Mon H."/>
            <person name="Chieda Y."/>
            <person name="Lee J.M."/>
            <person name="Kusakabe T."/>
            <person name="Tashiro K."/>
            <person name="Asano S."/>
            <person name="Yasunaga-Aoki C."/>
            <person name="Shimizu S."/>
        </authorList>
    </citation>
    <scope>NUCLEOTIDE SEQUENCE [LARGE SCALE GENOMIC DNA]</scope>
    <source>
        <strain evidence="19 20">ATCC 14706</strain>
    </source>
</reference>
<feature type="active site" description="Proton acceptor" evidence="13">
    <location>
        <position position="457"/>
    </location>
</feature>
<dbReference type="EC" id="1.8.1.4" evidence="3 16"/>
<dbReference type="InterPro" id="IPR004099">
    <property type="entry name" value="Pyr_nucl-diS_OxRdtase_dimer"/>
</dbReference>
<feature type="binding site" evidence="14">
    <location>
        <begin position="190"/>
        <end position="197"/>
    </location>
    <ligand>
        <name>NAD(+)</name>
        <dbReference type="ChEBI" id="CHEBI:57540"/>
    </ligand>
</feature>
<dbReference type="InterPro" id="IPR006258">
    <property type="entry name" value="Lipoamide_DH"/>
</dbReference>
<feature type="domain" description="Pyridine nucleotide-disulphide oxidoreductase dimerisation" evidence="17">
    <location>
        <begin position="359"/>
        <end position="467"/>
    </location>
</feature>
<feature type="binding site" evidence="14">
    <location>
        <position position="54"/>
    </location>
    <ligand>
        <name>FAD</name>
        <dbReference type="ChEBI" id="CHEBI:57692"/>
    </ligand>
</feature>
<sequence length="478" mass="51280">MLGMTKQVDVAILGGGTGGYVAAIAAAQAGKSVVVIEREKLGGTCLHRGCIPSKALLRSAEVYQEAVNGSTYGIEVEGVKLCFDRVQARKRDVVEKLHQGVSMLMRQHEIEVIYGSGRVVGPSIFSPKSGSVAVEYPDKEADTIVPKHLIIATGSRPRMLQGLEADGNLIVTTDQALEWEKLPARVAILGGGVIGIEWASMLTDFGVQVDVIEAGERIVPMEEEETARELQRQLAKRGVRFHTQAALQPEGLNKDEERGEVHLIIEENGESVSIKADKLLVSIGRQANIEHIGLENVGLETENGFIRVNAWMQTNESHIYAIGDVIGGLQLAHAAAAEGLTAVRHLCGDTSVGYDSRNIPRAIYSRPEAASIGWTEQDVRAAGYDVLVSRVPLHAVGKSLVHGEPEGFAKVIADAQSRDLLGVHIVGPHATELVGEASTAMLLDATAWEMGQVIRPHPSLSEILTEAMLGVEGKAIHI</sequence>
<evidence type="ECO:0000259" key="17">
    <source>
        <dbReference type="Pfam" id="PF02852"/>
    </source>
</evidence>
<keyword evidence="7 14" id="KW-0274">FAD</keyword>
<evidence type="ECO:0000256" key="5">
    <source>
        <dbReference type="ARBA" id="ARBA00022490"/>
    </source>
</evidence>
<comment type="caution">
    <text evidence="19">The sequence shown here is derived from an EMBL/GenBank/DDBJ whole genome shotgun (WGS) entry which is preliminary data.</text>
</comment>
<evidence type="ECO:0000256" key="16">
    <source>
        <dbReference type="RuleBase" id="RU003692"/>
    </source>
</evidence>
<dbReference type="PRINTS" id="PR00368">
    <property type="entry name" value="FADPNR"/>
</dbReference>
<comment type="miscellaneous">
    <text evidence="16">The active site is a redox-active disulfide bond.</text>
</comment>
<dbReference type="SUPFAM" id="SSF55424">
    <property type="entry name" value="FAD/NAD-linked reductases, dimerisation (C-terminal) domain"/>
    <property type="match status" value="1"/>
</dbReference>
<evidence type="ECO:0000313" key="19">
    <source>
        <dbReference type="EMBL" id="GAC43709.1"/>
    </source>
</evidence>
<evidence type="ECO:0000256" key="10">
    <source>
        <dbReference type="ARBA" id="ARBA00023157"/>
    </source>
</evidence>
<evidence type="ECO:0000256" key="8">
    <source>
        <dbReference type="ARBA" id="ARBA00023002"/>
    </source>
</evidence>
<dbReference type="AlphaFoldDB" id="M9M3V0"/>
<comment type="cofactor">
    <cofactor evidence="14 16">
        <name>FAD</name>
        <dbReference type="ChEBI" id="CHEBI:57692"/>
    </cofactor>
    <text evidence="14 16">Binds 1 FAD per subunit.</text>
</comment>
<dbReference type="Gene3D" id="3.50.50.60">
    <property type="entry name" value="FAD/NAD(P)-binding domain"/>
    <property type="match status" value="2"/>
</dbReference>
<feature type="binding site" evidence="14">
    <location>
        <position position="284"/>
    </location>
    <ligand>
        <name>NAD(+)</name>
        <dbReference type="ChEBI" id="CHEBI:57540"/>
    </ligand>
</feature>
<evidence type="ECO:0000313" key="20">
    <source>
        <dbReference type="Proteomes" id="UP000029453"/>
    </source>
</evidence>
<evidence type="ECO:0000259" key="18">
    <source>
        <dbReference type="Pfam" id="PF07992"/>
    </source>
</evidence>
<dbReference type="GO" id="GO:0004148">
    <property type="term" value="F:dihydrolipoyl dehydrogenase (NADH) activity"/>
    <property type="evidence" value="ECO:0007669"/>
    <property type="project" value="UniProtKB-EC"/>
</dbReference>
<dbReference type="PANTHER" id="PTHR22912">
    <property type="entry name" value="DISULFIDE OXIDOREDUCTASE"/>
    <property type="match status" value="1"/>
</dbReference>
<keyword evidence="20" id="KW-1185">Reference proteome</keyword>
<gene>
    <name evidence="19" type="ORF">PPOP_3109</name>
</gene>
<dbReference type="PROSITE" id="PS00076">
    <property type="entry name" value="PYRIDINE_REDOX_1"/>
    <property type="match status" value="1"/>
</dbReference>
<dbReference type="FunFam" id="3.30.390.30:FF:000001">
    <property type="entry name" value="Dihydrolipoyl dehydrogenase"/>
    <property type="match status" value="1"/>
</dbReference>
<comment type="similarity">
    <text evidence="2 16">Belongs to the class-I pyridine nucleotide-disulfide oxidoreductase family.</text>
</comment>
<keyword evidence="9 14" id="KW-0520">NAD</keyword>
<dbReference type="PRINTS" id="PR00411">
    <property type="entry name" value="PNDRDTASEI"/>
</dbReference>
<dbReference type="GO" id="GO:0050660">
    <property type="term" value="F:flavin adenine dinucleotide binding"/>
    <property type="evidence" value="ECO:0007669"/>
    <property type="project" value="InterPro"/>
</dbReference>
<dbReference type="InterPro" id="IPR012999">
    <property type="entry name" value="Pyr_OxRdtase_I_AS"/>
</dbReference>
<dbReference type="InterPro" id="IPR016156">
    <property type="entry name" value="FAD/NAD-linked_Rdtase_dimer_sf"/>
</dbReference>
<evidence type="ECO:0000256" key="14">
    <source>
        <dbReference type="PIRSR" id="PIRSR000350-3"/>
    </source>
</evidence>
<comment type="subcellular location">
    <subcellularLocation>
        <location evidence="1">Cytoplasm</location>
    </subcellularLocation>
</comment>
<evidence type="ECO:0000256" key="13">
    <source>
        <dbReference type="PIRSR" id="PIRSR000350-2"/>
    </source>
</evidence>
<evidence type="ECO:0000256" key="15">
    <source>
        <dbReference type="PIRSR" id="PIRSR000350-4"/>
    </source>
</evidence>
<dbReference type="Gene3D" id="3.30.390.30">
    <property type="match status" value="1"/>
</dbReference>
<dbReference type="GO" id="GO:0006103">
    <property type="term" value="P:2-oxoglutarate metabolic process"/>
    <property type="evidence" value="ECO:0007669"/>
    <property type="project" value="TreeGrafter"/>
</dbReference>
<feature type="binding site" evidence="14">
    <location>
        <position position="324"/>
    </location>
    <ligand>
        <name>FAD</name>
        <dbReference type="ChEBI" id="CHEBI:57692"/>
    </ligand>
</feature>
<keyword evidence="10" id="KW-1015">Disulfide bond</keyword>
<comment type="catalytic activity">
    <reaction evidence="12 16">
        <text>N(6)-[(R)-dihydrolipoyl]-L-lysyl-[protein] + NAD(+) = N(6)-[(R)-lipoyl]-L-lysyl-[protein] + NADH + H(+)</text>
        <dbReference type="Rhea" id="RHEA:15045"/>
        <dbReference type="Rhea" id="RHEA-COMP:10474"/>
        <dbReference type="Rhea" id="RHEA-COMP:10475"/>
        <dbReference type="ChEBI" id="CHEBI:15378"/>
        <dbReference type="ChEBI" id="CHEBI:57540"/>
        <dbReference type="ChEBI" id="CHEBI:57945"/>
        <dbReference type="ChEBI" id="CHEBI:83099"/>
        <dbReference type="ChEBI" id="CHEBI:83100"/>
        <dbReference type="EC" id="1.8.1.4"/>
    </reaction>
</comment>
<keyword evidence="14" id="KW-0547">Nucleotide-binding</keyword>
<name>M9M3V0_PAEPP</name>
<keyword evidence="5" id="KW-0963">Cytoplasm</keyword>
<keyword evidence="11 16" id="KW-0676">Redox-active center</keyword>
<evidence type="ECO:0000256" key="7">
    <source>
        <dbReference type="ARBA" id="ARBA00022827"/>
    </source>
</evidence>
<dbReference type="EMBL" id="BALG01000244">
    <property type="protein sequence ID" value="GAC43709.1"/>
    <property type="molecule type" value="Genomic_DNA"/>
</dbReference>
<feature type="disulfide bond" description="Redox-active" evidence="15">
    <location>
        <begin position="45"/>
        <end position="50"/>
    </location>
</feature>
<accession>M9M3V0</accession>
<dbReference type="PIRSF" id="PIRSF000350">
    <property type="entry name" value="Mercury_reductase_MerA"/>
    <property type="match status" value="1"/>
</dbReference>
<evidence type="ECO:0000256" key="1">
    <source>
        <dbReference type="ARBA" id="ARBA00004496"/>
    </source>
</evidence>
<protein>
    <recommendedName>
        <fullName evidence="4 16">Dihydrolipoyl dehydrogenase</fullName>
        <ecNumber evidence="3 16">1.8.1.4</ecNumber>
    </recommendedName>
</protein>
<dbReference type="InterPro" id="IPR050151">
    <property type="entry name" value="Class-I_Pyr_Nuc-Dis_Oxidored"/>
</dbReference>
<evidence type="ECO:0000256" key="9">
    <source>
        <dbReference type="ARBA" id="ARBA00023027"/>
    </source>
</evidence>
<proteinExistence type="inferred from homology"/>
<dbReference type="InterPro" id="IPR023753">
    <property type="entry name" value="FAD/NAD-binding_dom"/>
</dbReference>
<feature type="domain" description="FAD/NAD(P)-binding" evidence="18">
    <location>
        <begin position="9"/>
        <end position="339"/>
    </location>
</feature>
<evidence type="ECO:0000256" key="2">
    <source>
        <dbReference type="ARBA" id="ARBA00007532"/>
    </source>
</evidence>